<organism evidence="1 2">
    <name type="scientific">Stieleria bergensis</name>
    <dbReference type="NCBI Taxonomy" id="2528025"/>
    <lineage>
        <taxon>Bacteria</taxon>
        <taxon>Pseudomonadati</taxon>
        <taxon>Planctomycetota</taxon>
        <taxon>Planctomycetia</taxon>
        <taxon>Pirellulales</taxon>
        <taxon>Pirellulaceae</taxon>
        <taxon>Stieleria</taxon>
    </lineage>
</organism>
<protein>
    <submittedName>
        <fullName evidence="1">Uncharacterized protein</fullName>
    </submittedName>
</protein>
<accession>A0A517STY0</accession>
<name>A0A517STY0_9BACT</name>
<sequence length="49" mass="5408">MISSNALNIALLLFGDNGQELPAPAWRSTSQRLSSSFPTRSINVLIYTR</sequence>
<reference evidence="1 2" key="1">
    <citation type="submission" date="2019-02" db="EMBL/GenBank/DDBJ databases">
        <title>Deep-cultivation of Planctomycetes and their phenomic and genomic characterization uncovers novel biology.</title>
        <authorList>
            <person name="Wiegand S."/>
            <person name="Jogler M."/>
            <person name="Boedeker C."/>
            <person name="Pinto D."/>
            <person name="Vollmers J."/>
            <person name="Rivas-Marin E."/>
            <person name="Kohn T."/>
            <person name="Peeters S.H."/>
            <person name="Heuer A."/>
            <person name="Rast P."/>
            <person name="Oberbeckmann S."/>
            <person name="Bunk B."/>
            <person name="Jeske O."/>
            <person name="Meyerdierks A."/>
            <person name="Storesund J.E."/>
            <person name="Kallscheuer N."/>
            <person name="Luecker S."/>
            <person name="Lage O.M."/>
            <person name="Pohl T."/>
            <person name="Merkel B.J."/>
            <person name="Hornburger P."/>
            <person name="Mueller R.-W."/>
            <person name="Bruemmer F."/>
            <person name="Labrenz M."/>
            <person name="Spormann A.M."/>
            <person name="Op den Camp H."/>
            <person name="Overmann J."/>
            <person name="Amann R."/>
            <person name="Jetten M.S.M."/>
            <person name="Mascher T."/>
            <person name="Medema M.H."/>
            <person name="Devos D.P."/>
            <person name="Kaster A.-K."/>
            <person name="Ovreas L."/>
            <person name="Rohde M."/>
            <person name="Galperin M.Y."/>
            <person name="Jogler C."/>
        </authorList>
    </citation>
    <scope>NUCLEOTIDE SEQUENCE [LARGE SCALE GENOMIC DNA]</scope>
    <source>
        <strain evidence="1 2">SV_7m_r</strain>
    </source>
</reference>
<evidence type="ECO:0000313" key="1">
    <source>
        <dbReference type="EMBL" id="QDT59560.1"/>
    </source>
</evidence>
<evidence type="ECO:0000313" key="2">
    <source>
        <dbReference type="Proteomes" id="UP000315003"/>
    </source>
</evidence>
<dbReference type="Proteomes" id="UP000315003">
    <property type="component" value="Chromosome"/>
</dbReference>
<proteinExistence type="predicted"/>
<dbReference type="AlphaFoldDB" id="A0A517STY0"/>
<gene>
    <name evidence="1" type="ORF">SV7mr_20680</name>
</gene>
<keyword evidence="2" id="KW-1185">Reference proteome</keyword>
<dbReference type="EMBL" id="CP036272">
    <property type="protein sequence ID" value="QDT59560.1"/>
    <property type="molecule type" value="Genomic_DNA"/>
</dbReference>